<dbReference type="OrthoDB" id="10370723at2759"/>
<keyword evidence="2" id="KW-1185">Reference proteome</keyword>
<dbReference type="Gene3D" id="3.80.10.10">
    <property type="entry name" value="Ribonuclease Inhibitor"/>
    <property type="match status" value="1"/>
</dbReference>
<evidence type="ECO:0000313" key="1">
    <source>
        <dbReference type="EMBL" id="CAC5413277.1"/>
    </source>
</evidence>
<dbReference type="SUPFAM" id="SSF52058">
    <property type="entry name" value="L domain-like"/>
    <property type="match status" value="1"/>
</dbReference>
<evidence type="ECO:0008006" key="3">
    <source>
        <dbReference type="Google" id="ProtNLM"/>
    </source>
</evidence>
<gene>
    <name evidence="1" type="ORF">MCOR_46181</name>
</gene>
<reference evidence="1 2" key="1">
    <citation type="submission" date="2020-06" db="EMBL/GenBank/DDBJ databases">
        <authorList>
            <person name="Li R."/>
            <person name="Bekaert M."/>
        </authorList>
    </citation>
    <scope>NUCLEOTIDE SEQUENCE [LARGE SCALE GENOMIC DNA]</scope>
    <source>
        <strain evidence="2">wild</strain>
    </source>
</reference>
<evidence type="ECO:0000313" key="2">
    <source>
        <dbReference type="Proteomes" id="UP000507470"/>
    </source>
</evidence>
<dbReference type="EMBL" id="CACVKT020008130">
    <property type="protein sequence ID" value="CAC5413277.1"/>
    <property type="molecule type" value="Genomic_DNA"/>
</dbReference>
<name>A0A6J8DYW9_MYTCO</name>
<protein>
    <recommendedName>
        <fullName evidence="3">LRRNT domain-containing protein</fullName>
    </recommendedName>
</protein>
<accession>A0A6J8DYW9</accession>
<proteinExistence type="predicted"/>
<dbReference type="InterPro" id="IPR032675">
    <property type="entry name" value="LRR_dom_sf"/>
</dbReference>
<sequence length="160" mass="18228">MHVASHDETHCPIELCKCTKFEAICSGKNLIYIPRFPRDVESVTFLNGNIGMLSKERTKNLTFNVIYKLSFINNAIVRLEPDAFSTFITIKVLTISFEPSLLASDVMNALNNMNTAHLKSLNLINNDWMFLPDDMFKAIKTNKIQKINLNSNNLQLLNFS</sequence>
<dbReference type="Proteomes" id="UP000507470">
    <property type="component" value="Unassembled WGS sequence"/>
</dbReference>
<dbReference type="AlphaFoldDB" id="A0A6J8DYW9"/>
<organism evidence="1 2">
    <name type="scientific">Mytilus coruscus</name>
    <name type="common">Sea mussel</name>
    <dbReference type="NCBI Taxonomy" id="42192"/>
    <lineage>
        <taxon>Eukaryota</taxon>
        <taxon>Metazoa</taxon>
        <taxon>Spiralia</taxon>
        <taxon>Lophotrochozoa</taxon>
        <taxon>Mollusca</taxon>
        <taxon>Bivalvia</taxon>
        <taxon>Autobranchia</taxon>
        <taxon>Pteriomorphia</taxon>
        <taxon>Mytilida</taxon>
        <taxon>Mytiloidea</taxon>
        <taxon>Mytilidae</taxon>
        <taxon>Mytilinae</taxon>
        <taxon>Mytilus</taxon>
    </lineage>
</organism>